<feature type="compositionally biased region" description="Basic and acidic residues" evidence="1">
    <location>
        <begin position="209"/>
        <end position="224"/>
    </location>
</feature>
<evidence type="ECO:0000313" key="3">
    <source>
        <dbReference type="Proteomes" id="UP000515153"/>
    </source>
</evidence>
<evidence type="ECO:0000259" key="2">
    <source>
        <dbReference type="PROSITE" id="PS50097"/>
    </source>
</evidence>
<reference evidence="4" key="2">
    <citation type="submission" date="2019-10" db="EMBL/GenBank/DDBJ databases">
        <authorList>
            <consortium name="NCBI Genome Project"/>
        </authorList>
    </citation>
    <scope>NUCLEOTIDE SEQUENCE</scope>
    <source>
        <strain evidence="4">NI907</strain>
    </source>
</reference>
<feature type="domain" description="BTB" evidence="2">
    <location>
        <begin position="18"/>
        <end position="78"/>
    </location>
</feature>
<protein>
    <recommendedName>
        <fullName evidence="2">BTB domain-containing protein</fullName>
    </recommendedName>
</protein>
<dbReference type="Gene3D" id="3.30.710.10">
    <property type="entry name" value="Potassium Channel Kv1.1, Chain A"/>
    <property type="match status" value="1"/>
</dbReference>
<dbReference type="CDD" id="cd18186">
    <property type="entry name" value="BTB_POZ_ZBTB_KLHL-like"/>
    <property type="match status" value="1"/>
</dbReference>
<dbReference type="InterPro" id="IPR000210">
    <property type="entry name" value="BTB/POZ_dom"/>
</dbReference>
<gene>
    <name evidence="4" type="ORF">PgNI_06434</name>
</gene>
<evidence type="ECO:0000313" key="4">
    <source>
        <dbReference type="RefSeq" id="XP_030982557.1"/>
    </source>
</evidence>
<dbReference type="GeneID" id="41961367"/>
<dbReference type="PANTHER" id="PTHR47843:SF5">
    <property type="entry name" value="BTB_POZ DOMAIN PROTEIN"/>
    <property type="match status" value="1"/>
</dbReference>
<evidence type="ECO:0000256" key="1">
    <source>
        <dbReference type="SAM" id="MobiDB-lite"/>
    </source>
</evidence>
<name>A0A6P8B5U5_PYRGI</name>
<dbReference type="InterPro" id="IPR011333">
    <property type="entry name" value="SKP1/BTB/POZ_sf"/>
</dbReference>
<dbReference type="SUPFAM" id="SSF54695">
    <property type="entry name" value="POZ domain"/>
    <property type="match status" value="1"/>
</dbReference>
<dbReference type="PROSITE" id="PS50097">
    <property type="entry name" value="BTB"/>
    <property type="match status" value="1"/>
</dbReference>
<dbReference type="SMART" id="SM00225">
    <property type="entry name" value="BTB"/>
    <property type="match status" value="1"/>
</dbReference>
<sequence length="233" mass="26822">MSSHQAPLKSMLEEKKFVDLRITCKDQTFMVHRVIICGHSKFFDTASVPSTFRLPEDDPELVRRLIDYAYTGKYTDSAEKKNNVSQPKNTNKFGDMLLAADMYKLADKFMAPELKAYSLKRFKEEAERLKAWPHSKDMAGFSAVIDKVYNLAPPDAEADLRPCVIGLICGNVHVKAFWEGLQETFGQNPDVAIEVMDKLRQELWHEQQAHADLRDSHDSREDFPASRCRRRPR</sequence>
<feature type="region of interest" description="Disordered" evidence="1">
    <location>
        <begin position="209"/>
        <end position="233"/>
    </location>
</feature>
<accession>A0A6P8B5U5</accession>
<reference evidence="3 4" key="1">
    <citation type="journal article" date="2019" name="Mol. Biol. Evol.">
        <title>Blast fungal genomes show frequent chromosomal changes, gene gains and losses, and effector gene turnover.</title>
        <authorList>
            <person name="Gomez Luciano L.B."/>
            <person name="Jason Tsai I."/>
            <person name="Chuma I."/>
            <person name="Tosa Y."/>
            <person name="Chen Y.H."/>
            <person name="Li J.Y."/>
            <person name="Li M.Y."/>
            <person name="Jade Lu M.Y."/>
            <person name="Nakayashiki H."/>
            <person name="Li W.H."/>
        </authorList>
    </citation>
    <scope>NUCLEOTIDE SEQUENCE [LARGE SCALE GENOMIC DNA]</scope>
    <source>
        <strain evidence="3 4">NI907</strain>
    </source>
</reference>
<dbReference type="Proteomes" id="UP000515153">
    <property type="component" value="Chromosome I"/>
</dbReference>
<dbReference type="RefSeq" id="XP_030982557.1">
    <property type="nucleotide sequence ID" value="XM_031126458.1"/>
</dbReference>
<dbReference type="KEGG" id="pgri:PgNI_06434"/>
<dbReference type="PANTHER" id="PTHR47843">
    <property type="entry name" value="BTB DOMAIN-CONTAINING PROTEIN-RELATED"/>
    <property type="match status" value="1"/>
</dbReference>
<dbReference type="AlphaFoldDB" id="A0A6P8B5U5"/>
<reference evidence="4" key="3">
    <citation type="submission" date="2025-08" db="UniProtKB">
        <authorList>
            <consortium name="RefSeq"/>
        </authorList>
    </citation>
    <scope>IDENTIFICATION</scope>
    <source>
        <strain evidence="4">NI907</strain>
    </source>
</reference>
<keyword evidence="3" id="KW-1185">Reference proteome</keyword>
<proteinExistence type="predicted"/>
<organism evidence="3 4">
    <name type="scientific">Pyricularia grisea</name>
    <name type="common">Crabgrass-specific blast fungus</name>
    <name type="synonym">Magnaporthe grisea</name>
    <dbReference type="NCBI Taxonomy" id="148305"/>
    <lineage>
        <taxon>Eukaryota</taxon>
        <taxon>Fungi</taxon>
        <taxon>Dikarya</taxon>
        <taxon>Ascomycota</taxon>
        <taxon>Pezizomycotina</taxon>
        <taxon>Sordariomycetes</taxon>
        <taxon>Sordariomycetidae</taxon>
        <taxon>Magnaporthales</taxon>
        <taxon>Pyriculariaceae</taxon>
        <taxon>Pyricularia</taxon>
    </lineage>
</organism>
<dbReference type="Pfam" id="PF00651">
    <property type="entry name" value="BTB"/>
    <property type="match status" value="1"/>
</dbReference>